<gene>
    <name evidence="11" type="primary">20213862</name>
    <name evidence="10" type="ORF">HELRODRAFT_66050</name>
</gene>
<dbReference type="STRING" id="6412.T1FYG4"/>
<dbReference type="InParanoid" id="T1FYG4"/>
<evidence type="ECO:0000256" key="9">
    <source>
        <dbReference type="SAM" id="MobiDB-lite"/>
    </source>
</evidence>
<dbReference type="OrthoDB" id="5950721at2759"/>
<keyword evidence="3" id="KW-0863">Zinc-finger</keyword>
<evidence type="ECO:0000313" key="12">
    <source>
        <dbReference type="Proteomes" id="UP000015101"/>
    </source>
</evidence>
<sequence>QMPSPINENNSLVGQSKSLLANQKKSRNEVKKCRKVYGLENRAAWCTQCKWKKACTRFHEKSFDYS</sequence>
<evidence type="ECO:0000256" key="7">
    <source>
        <dbReference type="ARBA" id="ARBA00023163"/>
    </source>
</evidence>
<evidence type="ECO:0000313" key="10">
    <source>
        <dbReference type="EMBL" id="ESO02067.1"/>
    </source>
</evidence>
<dbReference type="RefSeq" id="XP_009019475.1">
    <property type="nucleotide sequence ID" value="XM_009021227.1"/>
</dbReference>
<dbReference type="GO" id="GO:0003677">
    <property type="term" value="F:DNA binding"/>
    <property type="evidence" value="ECO:0007669"/>
    <property type="project" value="UniProtKB-KW"/>
</dbReference>
<evidence type="ECO:0000313" key="11">
    <source>
        <dbReference type="EnsemblMetazoa" id="HelroP66050"/>
    </source>
</evidence>
<dbReference type="KEGG" id="hro:HELRODRAFT_66050"/>
<keyword evidence="5" id="KW-0805">Transcription regulation</keyword>
<keyword evidence="4" id="KW-0862">Zinc</keyword>
<dbReference type="GO" id="GO:0005634">
    <property type="term" value="C:nucleus"/>
    <property type="evidence" value="ECO:0007669"/>
    <property type="project" value="UniProtKB-SubCell"/>
</dbReference>
<keyword evidence="12" id="KW-1185">Reference proteome</keyword>
<dbReference type="EMBL" id="KB096742">
    <property type="protein sequence ID" value="ESO02067.1"/>
    <property type="molecule type" value="Genomic_DNA"/>
</dbReference>
<organism evidence="11 12">
    <name type="scientific">Helobdella robusta</name>
    <name type="common">Californian leech</name>
    <dbReference type="NCBI Taxonomy" id="6412"/>
    <lineage>
        <taxon>Eukaryota</taxon>
        <taxon>Metazoa</taxon>
        <taxon>Spiralia</taxon>
        <taxon>Lophotrochozoa</taxon>
        <taxon>Annelida</taxon>
        <taxon>Clitellata</taxon>
        <taxon>Hirudinea</taxon>
        <taxon>Rhynchobdellida</taxon>
        <taxon>Glossiphoniidae</taxon>
        <taxon>Helobdella</taxon>
    </lineage>
</organism>
<evidence type="ECO:0000256" key="5">
    <source>
        <dbReference type="ARBA" id="ARBA00023015"/>
    </source>
</evidence>
<keyword evidence="6" id="KW-0238">DNA-binding</keyword>
<evidence type="ECO:0000256" key="8">
    <source>
        <dbReference type="ARBA" id="ARBA00023242"/>
    </source>
</evidence>
<dbReference type="GeneID" id="20213862"/>
<dbReference type="PANTHER" id="PTHR13006">
    <property type="entry name" value="PAPILLOMAVIRUS REGULATORY FACTOR PRF-1"/>
    <property type="match status" value="1"/>
</dbReference>
<name>T1FYG4_HELRO</name>
<dbReference type="SMART" id="SM01366">
    <property type="entry name" value="c-clamp"/>
    <property type="match status" value="1"/>
</dbReference>
<dbReference type="EMBL" id="AMQM01000782">
    <property type="status" value="NOT_ANNOTATED_CDS"/>
    <property type="molecule type" value="Genomic_DNA"/>
</dbReference>
<dbReference type="EnsemblMetazoa" id="HelroT66050">
    <property type="protein sequence ID" value="HelroP66050"/>
    <property type="gene ID" value="HelroG66050"/>
</dbReference>
<dbReference type="Proteomes" id="UP000015101">
    <property type="component" value="Unassembled WGS sequence"/>
</dbReference>
<dbReference type="InterPro" id="IPR052253">
    <property type="entry name" value="CR1/CR2-DNA-binding_regulator"/>
</dbReference>
<keyword evidence="7" id="KW-0804">Transcription</keyword>
<keyword evidence="8" id="KW-0539">Nucleus</keyword>
<dbReference type="AlphaFoldDB" id="T1FYG4"/>
<dbReference type="CTD" id="20213862"/>
<reference evidence="11" key="3">
    <citation type="submission" date="2015-06" db="UniProtKB">
        <authorList>
            <consortium name="EnsemblMetazoa"/>
        </authorList>
    </citation>
    <scope>IDENTIFICATION</scope>
</reference>
<evidence type="ECO:0000256" key="2">
    <source>
        <dbReference type="ARBA" id="ARBA00022723"/>
    </source>
</evidence>
<reference evidence="12" key="1">
    <citation type="submission" date="2012-12" db="EMBL/GenBank/DDBJ databases">
        <authorList>
            <person name="Hellsten U."/>
            <person name="Grimwood J."/>
            <person name="Chapman J.A."/>
            <person name="Shapiro H."/>
            <person name="Aerts A."/>
            <person name="Otillar R.P."/>
            <person name="Terry A.Y."/>
            <person name="Boore J.L."/>
            <person name="Simakov O."/>
            <person name="Marletaz F."/>
            <person name="Cho S.-J."/>
            <person name="Edsinger-Gonzales E."/>
            <person name="Havlak P."/>
            <person name="Kuo D.-H."/>
            <person name="Larsson T."/>
            <person name="Lv J."/>
            <person name="Arendt D."/>
            <person name="Savage R."/>
            <person name="Osoegawa K."/>
            <person name="de Jong P."/>
            <person name="Lindberg D.R."/>
            <person name="Seaver E.C."/>
            <person name="Weisblat D.A."/>
            <person name="Putnam N.H."/>
            <person name="Grigoriev I.V."/>
            <person name="Rokhsar D.S."/>
        </authorList>
    </citation>
    <scope>NUCLEOTIDE SEQUENCE</scope>
</reference>
<proteinExistence type="predicted"/>
<accession>T1FYG4</accession>
<feature type="compositionally biased region" description="Polar residues" evidence="9">
    <location>
        <begin position="1"/>
        <end position="23"/>
    </location>
</feature>
<keyword evidence="2" id="KW-0479">Metal-binding</keyword>
<evidence type="ECO:0000256" key="3">
    <source>
        <dbReference type="ARBA" id="ARBA00022771"/>
    </source>
</evidence>
<feature type="region of interest" description="Disordered" evidence="9">
    <location>
        <begin position="1"/>
        <end position="29"/>
    </location>
</feature>
<dbReference type="HOGENOM" id="CLU_2838498_0_0_1"/>
<evidence type="ECO:0000256" key="4">
    <source>
        <dbReference type="ARBA" id="ARBA00022833"/>
    </source>
</evidence>
<comment type="subcellular location">
    <subcellularLocation>
        <location evidence="1">Nucleus</location>
    </subcellularLocation>
</comment>
<evidence type="ECO:0000256" key="6">
    <source>
        <dbReference type="ARBA" id="ARBA00023125"/>
    </source>
</evidence>
<evidence type="ECO:0000256" key="1">
    <source>
        <dbReference type="ARBA" id="ARBA00004123"/>
    </source>
</evidence>
<dbReference type="PANTHER" id="PTHR13006:SF9">
    <property type="entry name" value="GLUCOSE TRANSPORTER 4 ENHANCER FACTOR, ISOFORM G"/>
    <property type="match status" value="1"/>
</dbReference>
<reference evidence="10 12" key="2">
    <citation type="journal article" date="2013" name="Nature">
        <title>Insights into bilaterian evolution from three spiralian genomes.</title>
        <authorList>
            <person name="Simakov O."/>
            <person name="Marletaz F."/>
            <person name="Cho S.J."/>
            <person name="Edsinger-Gonzales E."/>
            <person name="Havlak P."/>
            <person name="Hellsten U."/>
            <person name="Kuo D.H."/>
            <person name="Larsson T."/>
            <person name="Lv J."/>
            <person name="Arendt D."/>
            <person name="Savage R."/>
            <person name="Osoegawa K."/>
            <person name="de Jong P."/>
            <person name="Grimwood J."/>
            <person name="Chapman J.A."/>
            <person name="Shapiro H."/>
            <person name="Aerts A."/>
            <person name="Otillar R.P."/>
            <person name="Terry A.Y."/>
            <person name="Boore J.L."/>
            <person name="Grigoriev I.V."/>
            <person name="Lindberg D.R."/>
            <person name="Seaver E.C."/>
            <person name="Weisblat D.A."/>
            <person name="Putnam N.H."/>
            <person name="Rokhsar D.S."/>
        </authorList>
    </citation>
    <scope>NUCLEOTIDE SEQUENCE</scope>
</reference>
<protein>
    <submittedName>
        <fullName evidence="10 11">Uncharacterized protein</fullName>
    </submittedName>
</protein>
<dbReference type="GO" id="GO:0008270">
    <property type="term" value="F:zinc ion binding"/>
    <property type="evidence" value="ECO:0007669"/>
    <property type="project" value="UniProtKB-KW"/>
</dbReference>